<dbReference type="EMBL" id="CAADIK010000023">
    <property type="protein sequence ID" value="VFR69754.1"/>
    <property type="molecule type" value="Genomic_DNA"/>
</dbReference>
<evidence type="ECO:0000313" key="5">
    <source>
        <dbReference type="EMBL" id="VFR71180.1"/>
    </source>
</evidence>
<proteinExistence type="predicted"/>
<evidence type="ECO:0000313" key="1">
    <source>
        <dbReference type="EMBL" id="VFR27475.1"/>
    </source>
</evidence>
<protein>
    <recommendedName>
        <fullName evidence="8">TIGR03757 family integrating conjugative element protein</fullName>
    </recommendedName>
</protein>
<sequence length="124" mass="13431">MVLFGPVANATDIIVVTDSHHPIESPDGVRVIELDAAQRIEAELAANLPNDPVRSTAMVQRRLKEGGTALQQRLGNAYQGIVDAWSLGITTIPAVVVGQRYVVYGEQDIAKALARVAEYREARP</sequence>
<dbReference type="EMBL" id="CAADIP010000070">
    <property type="protein sequence ID" value="VFR98723.1"/>
    <property type="molecule type" value="Genomic_DNA"/>
</dbReference>
<evidence type="ECO:0000313" key="4">
    <source>
        <dbReference type="EMBL" id="VFR69754.1"/>
    </source>
</evidence>
<dbReference type="EMBL" id="CAADIZ010000011">
    <property type="protein sequence ID" value="VFS22162.1"/>
    <property type="molecule type" value="Genomic_DNA"/>
</dbReference>
<evidence type="ECO:0008006" key="8">
    <source>
        <dbReference type="Google" id="ProtNLM"/>
    </source>
</evidence>
<dbReference type="NCBIfam" id="TIGR03757">
    <property type="entry name" value="conj_TIGR03757"/>
    <property type="match status" value="1"/>
</dbReference>
<organism evidence="4">
    <name type="scientific">plant metagenome</name>
    <dbReference type="NCBI Taxonomy" id="1297885"/>
    <lineage>
        <taxon>unclassified sequences</taxon>
        <taxon>metagenomes</taxon>
        <taxon>organismal metagenomes</taxon>
    </lineage>
</organism>
<gene>
    <name evidence="1" type="ORF">AMP9_4495</name>
    <name evidence="2" type="ORF">ANT2_4317</name>
    <name evidence="5" type="ORF">ANT3_4321</name>
    <name evidence="3" type="ORF">BRI6_4615</name>
    <name evidence="4" type="ORF">BRI9_4618</name>
    <name evidence="6" type="ORF">IVO3_4614</name>
    <name evidence="7" type="ORF">RAN7_4546</name>
</gene>
<evidence type="ECO:0000313" key="2">
    <source>
        <dbReference type="EMBL" id="VFR39775.1"/>
    </source>
</evidence>
<dbReference type="EMBL" id="CAADIG010000005">
    <property type="protein sequence ID" value="VFR39775.1"/>
    <property type="molecule type" value="Genomic_DNA"/>
</dbReference>
<name>A0A484T3K1_9ZZZZ</name>
<reference evidence="4" key="1">
    <citation type="submission" date="2019-03" db="EMBL/GenBank/DDBJ databases">
        <authorList>
            <person name="Danneels B."/>
        </authorList>
    </citation>
    <scope>NUCLEOTIDE SEQUENCE</scope>
</reference>
<dbReference type="Pfam" id="PF07511">
    <property type="entry name" value="DUF1525"/>
    <property type="match status" value="1"/>
</dbReference>
<accession>A0A484T3K1</accession>
<dbReference type="AlphaFoldDB" id="A0A484T3K1"/>
<evidence type="ECO:0000313" key="3">
    <source>
        <dbReference type="EMBL" id="VFR55190.1"/>
    </source>
</evidence>
<evidence type="ECO:0000313" key="6">
    <source>
        <dbReference type="EMBL" id="VFR98723.1"/>
    </source>
</evidence>
<dbReference type="InterPro" id="IPR011090">
    <property type="entry name" value="Integr_conj_element_PFL4709"/>
</dbReference>
<evidence type="ECO:0000313" key="7">
    <source>
        <dbReference type="EMBL" id="VFS22162.1"/>
    </source>
</evidence>
<dbReference type="EMBL" id="CAADHY010000023">
    <property type="protein sequence ID" value="VFR27475.1"/>
    <property type="molecule type" value="Genomic_DNA"/>
</dbReference>
<dbReference type="EMBL" id="CAADII010000042">
    <property type="protein sequence ID" value="VFR55190.1"/>
    <property type="molecule type" value="Genomic_DNA"/>
</dbReference>
<dbReference type="EMBL" id="CAADID010000021">
    <property type="protein sequence ID" value="VFR71180.1"/>
    <property type="molecule type" value="Genomic_DNA"/>
</dbReference>